<comment type="function">
    <text evidence="2">Involved in the biosynthesis of a nickel-pincer cofactor ((SCS)Ni(II) pincer complex). Binds Ni(2+), and functions in nickel delivery to pyridinium-3,5-bisthiocarboxylic acid mononucleotide (P2TMN), to form the mature cofactor. Is thus probably required for the activation of nickel-pincer cofactor-dependent enzymes.</text>
</comment>
<dbReference type="PANTHER" id="PTHR36566">
    <property type="entry name" value="NICKEL INSERTION PROTEIN-RELATED"/>
    <property type="match status" value="1"/>
</dbReference>
<gene>
    <name evidence="2" type="primary">larC</name>
    <name evidence="3" type="ORF">Athai_61490</name>
</gene>
<evidence type="ECO:0000256" key="2">
    <source>
        <dbReference type="HAMAP-Rule" id="MF_01074"/>
    </source>
</evidence>
<dbReference type="RefSeq" id="WP_203964648.1">
    <property type="nucleotide sequence ID" value="NZ_AP023355.1"/>
</dbReference>
<dbReference type="GO" id="GO:0051604">
    <property type="term" value="P:protein maturation"/>
    <property type="evidence" value="ECO:0007669"/>
    <property type="project" value="UniProtKB-UniRule"/>
</dbReference>
<dbReference type="EC" id="4.99.1.12" evidence="2"/>
<evidence type="ECO:0000313" key="4">
    <source>
        <dbReference type="Proteomes" id="UP000611640"/>
    </source>
</evidence>
<dbReference type="AlphaFoldDB" id="A0A7R7I0I5"/>
<dbReference type="EMBL" id="AP023355">
    <property type="protein sequence ID" value="BCJ38646.1"/>
    <property type="molecule type" value="Genomic_DNA"/>
</dbReference>
<dbReference type="PANTHER" id="PTHR36566:SF1">
    <property type="entry name" value="PYRIDINIUM-3,5-BISTHIOCARBOXYLIC ACID MONONUCLEOTIDE NICKEL INSERTION PROTEIN"/>
    <property type="match status" value="1"/>
</dbReference>
<accession>A0A7R7I0I5</accession>
<dbReference type="Gene3D" id="3.10.20.300">
    <property type="entry name" value="mk0293 like domain"/>
    <property type="match status" value="1"/>
</dbReference>
<comment type="catalytic activity">
    <reaction evidence="2">
        <text>Ni(II)-pyridinium-3,5-bisthiocarboxylate mononucleotide = pyridinium-3,5-bisthiocarboxylate mononucleotide + Ni(2+)</text>
        <dbReference type="Rhea" id="RHEA:54784"/>
        <dbReference type="ChEBI" id="CHEBI:49786"/>
        <dbReference type="ChEBI" id="CHEBI:137372"/>
        <dbReference type="ChEBI" id="CHEBI:137373"/>
        <dbReference type="EC" id="4.99.1.12"/>
    </reaction>
</comment>
<dbReference type="InterPro" id="IPR002822">
    <property type="entry name" value="Ni_insertion"/>
</dbReference>
<dbReference type="Proteomes" id="UP000611640">
    <property type="component" value="Chromosome"/>
</dbReference>
<dbReference type="Gene3D" id="3.30.70.1380">
    <property type="entry name" value="Transcriptional regulatory protein pf0864 domain like"/>
    <property type="match status" value="1"/>
</dbReference>
<dbReference type="NCBIfam" id="TIGR00299">
    <property type="entry name" value="nickel pincer cofactor biosynthesis protein LarC"/>
    <property type="match status" value="1"/>
</dbReference>
<evidence type="ECO:0000313" key="3">
    <source>
        <dbReference type="EMBL" id="BCJ38646.1"/>
    </source>
</evidence>
<sequence length="402" mass="41241">MIGWLDCANGASGDMFLGTLVDAGVPLDHLQSVVAALPVEPIRLTAEPTSRHAIAATKVHVEAAESHHHRRWSDVREIITGAALPPAVRDTALDAFARLAAAEADVHGTSPDEVHFHEVGALDAIADIVGTCAGIDWLRRHRGLTELSAGPLALGSGRARGAHGAIPIPGPAVLGIVRAASIPVTGGDLPYEACTPTGAALLATHVARWGSMPPLRVSDTGVGAGGRDPAETANVLRLILGDAARSGGTDPVDAEALVLECNVDDLDPRLWPAVLAKLLAAGAADAWLTPILMKKGRPAHTLSVLCRPADAAALRAVVFAETSSIGLRAHPVRKVPLERTERAVTVAGQPIRVKVASDDGSVVNVSVEYADVAAAAAALSLPAKQVLARATAAAAELYPAAG</sequence>
<dbReference type="GO" id="GO:0016151">
    <property type="term" value="F:nickel cation binding"/>
    <property type="evidence" value="ECO:0007669"/>
    <property type="project" value="UniProtKB-UniRule"/>
</dbReference>
<dbReference type="GO" id="GO:0016829">
    <property type="term" value="F:lyase activity"/>
    <property type="evidence" value="ECO:0007669"/>
    <property type="project" value="UniProtKB-UniRule"/>
</dbReference>
<name>A0A7R7I0I5_9ACTN</name>
<dbReference type="HAMAP" id="MF_01074">
    <property type="entry name" value="LarC"/>
    <property type="match status" value="1"/>
</dbReference>
<organism evidence="3 4">
    <name type="scientific">Actinocatenispora thailandica</name>
    <dbReference type="NCBI Taxonomy" id="227318"/>
    <lineage>
        <taxon>Bacteria</taxon>
        <taxon>Bacillati</taxon>
        <taxon>Actinomycetota</taxon>
        <taxon>Actinomycetes</taxon>
        <taxon>Micromonosporales</taxon>
        <taxon>Micromonosporaceae</taxon>
        <taxon>Actinocatenispora</taxon>
    </lineage>
</organism>
<proteinExistence type="inferred from homology"/>
<keyword evidence="2" id="KW-0456">Lyase</keyword>
<evidence type="ECO:0000256" key="1">
    <source>
        <dbReference type="ARBA" id="ARBA00022596"/>
    </source>
</evidence>
<reference evidence="3 4" key="1">
    <citation type="submission" date="2020-08" db="EMBL/GenBank/DDBJ databases">
        <title>Whole genome shotgun sequence of Actinocatenispora thailandica NBRC 105041.</title>
        <authorList>
            <person name="Komaki H."/>
            <person name="Tamura T."/>
        </authorList>
    </citation>
    <scope>NUCLEOTIDE SEQUENCE [LARGE SCALE GENOMIC DNA]</scope>
    <source>
        <strain evidence="3 4">NBRC 105041</strain>
    </source>
</reference>
<keyword evidence="1 2" id="KW-0533">Nickel</keyword>
<dbReference type="KEGG" id="atl:Athai_61490"/>
<keyword evidence="4" id="KW-1185">Reference proteome</keyword>
<dbReference type="Pfam" id="PF01969">
    <property type="entry name" value="Ni_insertion"/>
    <property type="match status" value="1"/>
</dbReference>
<comment type="similarity">
    <text evidence="2">Belongs to the LarC family.</text>
</comment>
<protein>
    <recommendedName>
        <fullName evidence="2">Pyridinium-3,5-bisthiocarboxylic acid mononucleotide nickel insertion protein</fullName>
        <shortName evidence="2">P2TMN nickel insertion protein</shortName>
        <ecNumber evidence="2">4.99.1.12</ecNumber>
    </recommendedName>
    <alternativeName>
        <fullName evidence="2">Nickel-pincer cofactor biosynthesis protein LarC</fullName>
    </alternativeName>
</protein>